<evidence type="ECO:0000259" key="1">
    <source>
        <dbReference type="Pfam" id="PF07887"/>
    </source>
</evidence>
<dbReference type="InterPro" id="IPR046831">
    <property type="entry name" value="Calmodulin_bind_N"/>
</dbReference>
<evidence type="ECO:0000313" key="2">
    <source>
        <dbReference type="EMBL" id="KAK8938212.1"/>
    </source>
</evidence>
<sequence>MKMSSQVMAMKRLCEDAQNIHDKPEGKKMRSLRSFTMSVTVRRRGWFPLEILLVDAHAGKRPQEIIPPLIKVETVVLDGDFPFDECVSWSSVDFNRNIVKERKGKRPLLAGDNVITLKDGAASIHDLKIH</sequence>
<dbReference type="EMBL" id="JBBWWR010000021">
    <property type="protein sequence ID" value="KAK8938212.1"/>
    <property type="molecule type" value="Genomic_DNA"/>
</dbReference>
<dbReference type="PANTHER" id="PTHR31713:SF42">
    <property type="entry name" value="PROTEIN SAR DEFICIENT 1"/>
    <property type="match status" value="1"/>
</dbReference>
<keyword evidence="3" id="KW-1185">Reference proteome</keyword>
<dbReference type="InterPro" id="IPR012416">
    <property type="entry name" value="CBP60"/>
</dbReference>
<reference evidence="2 3" key="1">
    <citation type="journal article" date="2022" name="Nat. Plants">
        <title>Genomes of leafy and leafless Platanthera orchids illuminate the evolution of mycoheterotrophy.</title>
        <authorList>
            <person name="Li M.H."/>
            <person name="Liu K.W."/>
            <person name="Li Z."/>
            <person name="Lu H.C."/>
            <person name="Ye Q.L."/>
            <person name="Zhang D."/>
            <person name="Wang J.Y."/>
            <person name="Li Y.F."/>
            <person name="Zhong Z.M."/>
            <person name="Liu X."/>
            <person name="Yu X."/>
            <person name="Liu D.K."/>
            <person name="Tu X.D."/>
            <person name="Liu B."/>
            <person name="Hao Y."/>
            <person name="Liao X.Y."/>
            <person name="Jiang Y.T."/>
            <person name="Sun W.H."/>
            <person name="Chen J."/>
            <person name="Chen Y.Q."/>
            <person name="Ai Y."/>
            <person name="Zhai J.W."/>
            <person name="Wu S.S."/>
            <person name="Zhou Z."/>
            <person name="Hsiao Y.Y."/>
            <person name="Wu W.L."/>
            <person name="Chen Y.Y."/>
            <person name="Lin Y.F."/>
            <person name="Hsu J.L."/>
            <person name="Li C.Y."/>
            <person name="Wang Z.W."/>
            <person name="Zhao X."/>
            <person name="Zhong W.Y."/>
            <person name="Ma X.K."/>
            <person name="Ma L."/>
            <person name="Huang J."/>
            <person name="Chen G.Z."/>
            <person name="Huang M.Z."/>
            <person name="Huang L."/>
            <person name="Peng D.H."/>
            <person name="Luo Y.B."/>
            <person name="Zou S.Q."/>
            <person name="Chen S.P."/>
            <person name="Lan S."/>
            <person name="Tsai W.C."/>
            <person name="Van de Peer Y."/>
            <person name="Liu Z.J."/>
        </authorList>
    </citation>
    <scope>NUCLEOTIDE SEQUENCE [LARGE SCALE GENOMIC DNA]</scope>
    <source>
        <strain evidence="2">Lor288</strain>
    </source>
</reference>
<dbReference type="Proteomes" id="UP001412067">
    <property type="component" value="Unassembled WGS sequence"/>
</dbReference>
<dbReference type="Pfam" id="PF07887">
    <property type="entry name" value="Calmodulin_bind"/>
    <property type="match status" value="1"/>
</dbReference>
<feature type="domain" description="Calmodulin binding protein-like N-terminal" evidence="1">
    <location>
        <begin position="32"/>
        <end position="128"/>
    </location>
</feature>
<protein>
    <recommendedName>
        <fullName evidence="1">Calmodulin binding protein-like N-terminal domain-containing protein</fullName>
    </recommendedName>
</protein>
<proteinExistence type="predicted"/>
<organism evidence="2 3">
    <name type="scientific">Platanthera guangdongensis</name>
    <dbReference type="NCBI Taxonomy" id="2320717"/>
    <lineage>
        <taxon>Eukaryota</taxon>
        <taxon>Viridiplantae</taxon>
        <taxon>Streptophyta</taxon>
        <taxon>Embryophyta</taxon>
        <taxon>Tracheophyta</taxon>
        <taxon>Spermatophyta</taxon>
        <taxon>Magnoliopsida</taxon>
        <taxon>Liliopsida</taxon>
        <taxon>Asparagales</taxon>
        <taxon>Orchidaceae</taxon>
        <taxon>Orchidoideae</taxon>
        <taxon>Orchideae</taxon>
        <taxon>Orchidinae</taxon>
        <taxon>Platanthera</taxon>
    </lineage>
</organism>
<name>A0ABR2LDR2_9ASPA</name>
<accession>A0ABR2LDR2</accession>
<comment type="caution">
    <text evidence="2">The sequence shown here is derived from an EMBL/GenBank/DDBJ whole genome shotgun (WGS) entry which is preliminary data.</text>
</comment>
<gene>
    <name evidence="2" type="ORF">KSP40_PGU015369</name>
</gene>
<evidence type="ECO:0000313" key="3">
    <source>
        <dbReference type="Proteomes" id="UP001412067"/>
    </source>
</evidence>
<dbReference type="PANTHER" id="PTHR31713">
    <property type="entry name" value="OS02G0177800 PROTEIN"/>
    <property type="match status" value="1"/>
</dbReference>